<name>A0ACC2B505_DIPCM</name>
<keyword evidence="2" id="KW-1185">Reference proteome</keyword>
<organism evidence="1 2">
    <name type="scientific">Diphasiastrum complanatum</name>
    <name type="common">Issler's clubmoss</name>
    <name type="synonym">Lycopodium complanatum</name>
    <dbReference type="NCBI Taxonomy" id="34168"/>
    <lineage>
        <taxon>Eukaryota</taxon>
        <taxon>Viridiplantae</taxon>
        <taxon>Streptophyta</taxon>
        <taxon>Embryophyta</taxon>
        <taxon>Tracheophyta</taxon>
        <taxon>Lycopodiopsida</taxon>
        <taxon>Lycopodiales</taxon>
        <taxon>Lycopodiaceae</taxon>
        <taxon>Lycopodioideae</taxon>
        <taxon>Diphasiastrum</taxon>
    </lineage>
</organism>
<sequence>MAKVGSLLCFYYRRCFPFNAVAPEDMESRDEETANEGPGDSTSAGWPLGLEPLGFKMRVLETLRFSEANDFKYCKTPSFAAESSSDLDSSTQSASSISFREKPITLGEILGLSTNFSTRFAVDSFGSLEFPVKVRNVKNGKGWWSLISCADEKANKKTAKSWWDSINCACAKACNQSSRSEGNINSPPDEVVQVKSKEEEEIYINLVFEDTVWSSNENPQYFSEEDP</sequence>
<gene>
    <name evidence="1" type="ORF">O6H91_17G025300</name>
</gene>
<evidence type="ECO:0000313" key="2">
    <source>
        <dbReference type="Proteomes" id="UP001162992"/>
    </source>
</evidence>
<evidence type="ECO:0000313" key="1">
    <source>
        <dbReference type="EMBL" id="KAJ7524869.1"/>
    </source>
</evidence>
<comment type="caution">
    <text evidence="1">The sequence shown here is derived from an EMBL/GenBank/DDBJ whole genome shotgun (WGS) entry which is preliminary data.</text>
</comment>
<accession>A0ACC2B505</accession>
<protein>
    <submittedName>
        <fullName evidence="1">Uncharacterized protein</fullName>
    </submittedName>
</protein>
<reference evidence="2" key="1">
    <citation type="journal article" date="2024" name="Proc. Natl. Acad. Sci. U.S.A.">
        <title>Extraordinary preservation of gene collinearity over three hundred million years revealed in homosporous lycophytes.</title>
        <authorList>
            <person name="Li C."/>
            <person name="Wickell D."/>
            <person name="Kuo L.Y."/>
            <person name="Chen X."/>
            <person name="Nie B."/>
            <person name="Liao X."/>
            <person name="Peng D."/>
            <person name="Ji J."/>
            <person name="Jenkins J."/>
            <person name="Williams M."/>
            <person name="Shu S."/>
            <person name="Plott C."/>
            <person name="Barry K."/>
            <person name="Rajasekar S."/>
            <person name="Grimwood J."/>
            <person name="Han X."/>
            <person name="Sun S."/>
            <person name="Hou Z."/>
            <person name="He W."/>
            <person name="Dai G."/>
            <person name="Sun C."/>
            <person name="Schmutz J."/>
            <person name="Leebens-Mack J.H."/>
            <person name="Li F.W."/>
            <person name="Wang L."/>
        </authorList>
    </citation>
    <scope>NUCLEOTIDE SEQUENCE [LARGE SCALE GENOMIC DNA]</scope>
    <source>
        <strain evidence="2">cv. PW_Plant_1</strain>
    </source>
</reference>
<dbReference type="Proteomes" id="UP001162992">
    <property type="component" value="Chromosome 17"/>
</dbReference>
<dbReference type="EMBL" id="CM055108">
    <property type="protein sequence ID" value="KAJ7524869.1"/>
    <property type="molecule type" value="Genomic_DNA"/>
</dbReference>
<proteinExistence type="predicted"/>